<feature type="compositionally biased region" description="Polar residues" evidence="1">
    <location>
        <begin position="680"/>
        <end position="714"/>
    </location>
</feature>
<dbReference type="InterPro" id="IPR011990">
    <property type="entry name" value="TPR-like_helical_dom_sf"/>
</dbReference>
<evidence type="ECO:0000313" key="3">
    <source>
        <dbReference type="EMBL" id="KAG2627967.1"/>
    </source>
</evidence>
<dbReference type="GO" id="GO:0005783">
    <property type="term" value="C:endoplasmic reticulum"/>
    <property type="evidence" value="ECO:0007669"/>
    <property type="project" value="UniProtKB-ARBA"/>
</dbReference>
<reference evidence="3" key="1">
    <citation type="submission" date="2020-05" db="EMBL/GenBank/DDBJ databases">
        <title>WGS assembly of Panicum virgatum.</title>
        <authorList>
            <person name="Lovell J.T."/>
            <person name="Jenkins J."/>
            <person name="Shu S."/>
            <person name="Juenger T.E."/>
            <person name="Schmutz J."/>
        </authorList>
    </citation>
    <scope>NUCLEOTIDE SEQUENCE</scope>
    <source>
        <strain evidence="3">AP13</strain>
    </source>
</reference>
<dbReference type="Gene3D" id="1.25.40.10">
    <property type="entry name" value="Tetratricopeptide repeat domain"/>
    <property type="match status" value="2"/>
</dbReference>
<dbReference type="InterPro" id="IPR018253">
    <property type="entry name" value="DnaJ_domain_CS"/>
</dbReference>
<comment type="caution">
    <text evidence="3">The sequence shown here is derived from an EMBL/GenBank/DDBJ whole genome shotgun (WGS) entry which is preliminary data.</text>
</comment>
<dbReference type="PANTHER" id="PTHR45181">
    <property type="entry name" value="HEAT SHOCK PROTEIN DNAJ WITH TETRATRICOPEPTIDE REPEAT-CONTAINING PROTEIN"/>
    <property type="match status" value="1"/>
</dbReference>
<organism evidence="3 4">
    <name type="scientific">Panicum virgatum</name>
    <name type="common">Blackwell switchgrass</name>
    <dbReference type="NCBI Taxonomy" id="38727"/>
    <lineage>
        <taxon>Eukaryota</taxon>
        <taxon>Viridiplantae</taxon>
        <taxon>Streptophyta</taxon>
        <taxon>Embryophyta</taxon>
        <taxon>Tracheophyta</taxon>
        <taxon>Spermatophyta</taxon>
        <taxon>Magnoliopsida</taxon>
        <taxon>Liliopsida</taxon>
        <taxon>Poales</taxon>
        <taxon>Poaceae</taxon>
        <taxon>PACMAD clade</taxon>
        <taxon>Panicoideae</taxon>
        <taxon>Panicodae</taxon>
        <taxon>Paniceae</taxon>
        <taxon>Panicinae</taxon>
        <taxon>Panicum</taxon>
        <taxon>Panicum sect. Hiantes</taxon>
    </lineage>
</organism>
<gene>
    <name evidence="3" type="ORF">PVAP13_3KG266533</name>
</gene>
<feature type="region of interest" description="Disordered" evidence="1">
    <location>
        <begin position="662"/>
        <end position="714"/>
    </location>
</feature>
<feature type="region of interest" description="Disordered" evidence="1">
    <location>
        <begin position="1238"/>
        <end position="1274"/>
    </location>
</feature>
<feature type="region of interest" description="Disordered" evidence="1">
    <location>
        <begin position="455"/>
        <end position="479"/>
    </location>
</feature>
<dbReference type="InterPro" id="IPR036869">
    <property type="entry name" value="J_dom_sf"/>
</dbReference>
<feature type="domain" description="J" evidence="2">
    <location>
        <begin position="1156"/>
        <end position="1241"/>
    </location>
</feature>
<dbReference type="SMART" id="SM00028">
    <property type="entry name" value="TPR"/>
    <property type="match status" value="6"/>
</dbReference>
<proteinExistence type="predicted"/>
<dbReference type="PROSITE" id="PS50076">
    <property type="entry name" value="DNAJ_2"/>
    <property type="match status" value="1"/>
</dbReference>
<name>A0A8T0V0J1_PANVG</name>
<dbReference type="SMART" id="SM00271">
    <property type="entry name" value="DnaJ"/>
    <property type="match status" value="1"/>
</dbReference>
<dbReference type="InterPro" id="IPR001623">
    <property type="entry name" value="DnaJ_domain"/>
</dbReference>
<dbReference type="SUPFAM" id="SSF48452">
    <property type="entry name" value="TPR-like"/>
    <property type="match status" value="2"/>
</dbReference>
<feature type="compositionally biased region" description="Low complexity" evidence="1">
    <location>
        <begin position="223"/>
        <end position="255"/>
    </location>
</feature>
<evidence type="ECO:0000256" key="1">
    <source>
        <dbReference type="SAM" id="MobiDB-lite"/>
    </source>
</evidence>
<sequence>MEKLNLRTSGEVGARFGQGKDQKDGCSVFGVDISGLVSNSQVNVLPEKLTQLNLGCGEPLQSEKGDIGNGVPKSFVFGGNSAGTFADSRNAAAPGAQSDASASVLGTDAKAMPEKSTQFDIGDQAPSRGKGIENTNGAPFTFGSNAASVHLDSANNAASGANTSSSTAVNGFDDAGVLQEKLTQMNIGSDMPLHDMRSAGCSHQPEVFTFRGGGAPGTVFGKETSSTSERSSEFFSANSNASSSSSDFLSTANSNASANGTDSSPPEKKSDLSAGGGVMLQRMESDNANCPPEALFGRNGTQSSISHSASIAMDDGSNFVSDADTNISSARGTVDGVLPEKMTDLNIGSGIPSQSREDETATQPPEVFVFGNNAEATSGYGAVPQPKQESHPFTNLNCASSFSTFETAVPAFSFGTINAEREAAPDDPCAVKHDLPGCSRETLFGLDSIKSAYRDKKEVHKSKRKNRRPTRLKQHAQVHHVTPKETFTNGDLAGDYSPMDCSPYPAETEHVSTEAYVASDQSVHIGDSGIPNWNSSCADDLVSATEHLVIDADLQAFGHESTVLNVDASESNFGSSFSSFEGDLSNASRHSFTNVNICLNGEHKTGATEACPDVYGHNVNGQAYDESTYRTLHDFGEAVAFQPSTSNFSGLNFSFGASSSDISASAQRRSTRRKLRTKGTPASKSSSTNSFVQPKSSQDMKGMQVSQDTKSSSINEDLVKQQAKRDSSAALEICETWRTSGNKAYANGHFATAEDYYTRGINSISHHGASGHCSRALMLCYSNRAATRMSLGMIREALQDCLTATSIDPSFIKAKVRAANCYLALGDLEDASRSYMSCLNNNTSSSDPKVFTEASDGLEKVKRVTEWVSQCKELLEKRASPEATTALELISNALHISPHSDSLKEMKAEALLMLRRYEEVIQLCQGSVNPAERNSVLFNADGEPKNSRVSEKTQFSGSYWRPYLICKSYFLSGKLDEALDLLKKHEQVTPSQESDERTYHQCFSSLSATIRQLLSLKAAGNELFQARRYSDAVEQYSAALACNSESRPFSAVCFCNRAAAYQALGQVTDAIADCSLAMVLDANYLKAISRRATLYEMIRDYGQAANDVRKLILLLEKKVNVSGLSPKVFNKHSDLKQARARLSSIEDEAKKDAPLNLYLILGVEPSCSAADIKKAYRKAALKHHPDKAAQLLVRNENTDDGFWRDVVKEVYADADHLFKTIGEAYNVLSDPVKRQEYDFEEDVRKSRNRVSKSRSMHRSPEQNYGNRGFNPRQWQSSRASRSRWYGYSDDFW</sequence>
<feature type="compositionally biased region" description="Basic residues" evidence="1">
    <location>
        <begin position="1246"/>
        <end position="1257"/>
    </location>
</feature>
<feature type="region of interest" description="Disordered" evidence="1">
    <location>
        <begin position="204"/>
        <end position="274"/>
    </location>
</feature>
<dbReference type="Gene3D" id="1.10.287.110">
    <property type="entry name" value="DnaJ domain"/>
    <property type="match status" value="1"/>
</dbReference>
<keyword evidence="4" id="KW-1185">Reference proteome</keyword>
<protein>
    <recommendedName>
        <fullName evidence="2">J domain-containing protein</fullName>
    </recommendedName>
</protein>
<dbReference type="PRINTS" id="PR00625">
    <property type="entry name" value="JDOMAIN"/>
</dbReference>
<dbReference type="PROSITE" id="PS00636">
    <property type="entry name" value="DNAJ_1"/>
    <property type="match status" value="1"/>
</dbReference>
<dbReference type="Pfam" id="PF00226">
    <property type="entry name" value="DnaJ"/>
    <property type="match status" value="1"/>
</dbReference>
<dbReference type="SUPFAM" id="SSF46565">
    <property type="entry name" value="Chaperone J-domain"/>
    <property type="match status" value="1"/>
</dbReference>
<feature type="compositionally biased region" description="Basic residues" evidence="1">
    <location>
        <begin position="459"/>
        <end position="478"/>
    </location>
</feature>
<dbReference type="Proteomes" id="UP000823388">
    <property type="component" value="Chromosome 3K"/>
</dbReference>
<dbReference type="InterPro" id="IPR019734">
    <property type="entry name" value="TPR_rpt"/>
</dbReference>
<evidence type="ECO:0000259" key="2">
    <source>
        <dbReference type="PROSITE" id="PS50076"/>
    </source>
</evidence>
<dbReference type="CDD" id="cd06257">
    <property type="entry name" value="DnaJ"/>
    <property type="match status" value="1"/>
</dbReference>
<dbReference type="EMBL" id="CM029041">
    <property type="protein sequence ID" value="KAG2627967.1"/>
    <property type="molecule type" value="Genomic_DNA"/>
</dbReference>
<accession>A0A8T0V0J1</accession>
<dbReference type="EMBL" id="CM029041">
    <property type="protein sequence ID" value="KAG2627966.1"/>
    <property type="molecule type" value="Genomic_DNA"/>
</dbReference>
<evidence type="ECO:0000313" key="4">
    <source>
        <dbReference type="Proteomes" id="UP000823388"/>
    </source>
</evidence>
<dbReference type="PANTHER" id="PTHR45181:SF4">
    <property type="entry name" value="HEAT SHOCK PROTEIN DNAJ WITH TETRATRICOPEPTIDE REPEAT-CONTAINING PROTEIN"/>
    <property type="match status" value="1"/>
</dbReference>